<name>A0A1B7HN43_9ENTR</name>
<dbReference type="Gene3D" id="3.40.190.10">
    <property type="entry name" value="Periplasmic binding protein-like II"/>
    <property type="match status" value="2"/>
</dbReference>
<dbReference type="Proteomes" id="UP000078504">
    <property type="component" value="Unassembled WGS sequence"/>
</dbReference>
<proteinExistence type="inferred from homology"/>
<dbReference type="GO" id="GO:0003677">
    <property type="term" value="F:DNA binding"/>
    <property type="evidence" value="ECO:0007669"/>
    <property type="project" value="UniProtKB-KW"/>
</dbReference>
<evidence type="ECO:0000256" key="4">
    <source>
        <dbReference type="ARBA" id="ARBA00023163"/>
    </source>
</evidence>
<dbReference type="GO" id="GO:0003700">
    <property type="term" value="F:DNA-binding transcription factor activity"/>
    <property type="evidence" value="ECO:0007669"/>
    <property type="project" value="InterPro"/>
</dbReference>
<keyword evidence="3" id="KW-0238">DNA-binding</keyword>
<dbReference type="PATRIC" id="fig|1354253.4.peg.4392"/>
<protein>
    <submittedName>
        <fullName evidence="6">Transcriptional regulator</fullName>
    </submittedName>
</protein>
<dbReference type="SUPFAM" id="SSF46785">
    <property type="entry name" value="Winged helix' DNA-binding domain"/>
    <property type="match status" value="1"/>
</dbReference>
<reference evidence="6 7" key="1">
    <citation type="submission" date="2016-04" db="EMBL/GenBank/DDBJ databases">
        <title>ATOL: Assembling a taxonomically balanced genome-scale reconstruction of the evolutionary history of the Enterobacteriaceae.</title>
        <authorList>
            <person name="Plunkett G.III."/>
            <person name="Neeno-Eckwall E.C."/>
            <person name="Glasner J.D."/>
            <person name="Perna N.T."/>
        </authorList>
    </citation>
    <scope>NUCLEOTIDE SEQUENCE [LARGE SCALE GENOMIC DNA]</scope>
    <source>
        <strain evidence="6 7">ATCC 51604</strain>
    </source>
</reference>
<comment type="similarity">
    <text evidence="1">Belongs to the LysR transcriptional regulatory family.</text>
</comment>
<evidence type="ECO:0000259" key="5">
    <source>
        <dbReference type="PROSITE" id="PS50931"/>
    </source>
</evidence>
<comment type="caution">
    <text evidence="6">The sequence shown here is derived from an EMBL/GenBank/DDBJ whole genome shotgun (WGS) entry which is preliminary data.</text>
</comment>
<gene>
    <name evidence="6" type="ORF">M977_04279</name>
</gene>
<evidence type="ECO:0000313" key="7">
    <source>
        <dbReference type="Proteomes" id="UP000078504"/>
    </source>
</evidence>
<evidence type="ECO:0000256" key="1">
    <source>
        <dbReference type="ARBA" id="ARBA00009437"/>
    </source>
</evidence>
<dbReference type="InterPro" id="IPR050176">
    <property type="entry name" value="LTTR"/>
</dbReference>
<dbReference type="InterPro" id="IPR036388">
    <property type="entry name" value="WH-like_DNA-bd_sf"/>
</dbReference>
<dbReference type="PANTHER" id="PTHR30579:SF7">
    <property type="entry name" value="HTH-TYPE TRANSCRIPTIONAL REGULATOR LRHA-RELATED"/>
    <property type="match status" value="1"/>
</dbReference>
<evidence type="ECO:0000256" key="2">
    <source>
        <dbReference type="ARBA" id="ARBA00023015"/>
    </source>
</evidence>
<dbReference type="AlphaFoldDB" id="A0A1B7HN43"/>
<dbReference type="PROSITE" id="PS50931">
    <property type="entry name" value="HTH_LYSR"/>
    <property type="match status" value="1"/>
</dbReference>
<dbReference type="InterPro" id="IPR005119">
    <property type="entry name" value="LysR_subst-bd"/>
</dbReference>
<dbReference type="InterPro" id="IPR036390">
    <property type="entry name" value="WH_DNA-bd_sf"/>
</dbReference>
<dbReference type="Gene3D" id="1.10.10.10">
    <property type="entry name" value="Winged helix-like DNA-binding domain superfamily/Winged helix DNA-binding domain"/>
    <property type="match status" value="1"/>
</dbReference>
<evidence type="ECO:0000313" key="6">
    <source>
        <dbReference type="EMBL" id="OAT17033.1"/>
    </source>
</evidence>
<evidence type="ECO:0000256" key="3">
    <source>
        <dbReference type="ARBA" id="ARBA00023125"/>
    </source>
</evidence>
<dbReference type="SUPFAM" id="SSF53850">
    <property type="entry name" value="Periplasmic binding protein-like II"/>
    <property type="match status" value="1"/>
</dbReference>
<dbReference type="EMBL" id="LXEP01000044">
    <property type="protein sequence ID" value="OAT17033.1"/>
    <property type="molecule type" value="Genomic_DNA"/>
</dbReference>
<dbReference type="InterPro" id="IPR000847">
    <property type="entry name" value="LysR_HTH_N"/>
</dbReference>
<accession>A0A1B7HN43</accession>
<dbReference type="Pfam" id="PF00126">
    <property type="entry name" value="HTH_1"/>
    <property type="match status" value="1"/>
</dbReference>
<keyword evidence="2" id="KW-0805">Transcription regulation</keyword>
<dbReference type="Pfam" id="PF03466">
    <property type="entry name" value="LysR_substrate"/>
    <property type="match status" value="1"/>
</dbReference>
<sequence>MNKLAPTLDLDALRSFVTGIESGSFAQAATRLSRSTSAVSAQLKKLERQCDVALVVKKGRHLELTRHGEMLMGYARRILELNDETLRALKDELLKGEIRIGMQEDFGESLMPGILGQFKRHHPGVRIVAKVDRNQALQTALDNSQLDMALMWQPATASSQGKLLGQCKLEWIHHPDLDISALLASGEPLPLVMFENPCLMRSRATECLDLAGIAWRVIFVSHSLSGIWAAVQAGLGLTVRTHIGMPSNLHKTSHLLPSPGSLGITLKQLKISGVDNSVQTRLAQLMEEALSTLSY</sequence>
<organism evidence="6 7">
    <name type="scientific">Buttiauxella gaviniae ATCC 51604</name>
    <dbReference type="NCBI Taxonomy" id="1354253"/>
    <lineage>
        <taxon>Bacteria</taxon>
        <taxon>Pseudomonadati</taxon>
        <taxon>Pseudomonadota</taxon>
        <taxon>Gammaproteobacteria</taxon>
        <taxon>Enterobacterales</taxon>
        <taxon>Enterobacteriaceae</taxon>
        <taxon>Buttiauxella</taxon>
    </lineage>
</organism>
<feature type="domain" description="HTH lysR-type" evidence="5">
    <location>
        <begin position="8"/>
        <end position="65"/>
    </location>
</feature>
<dbReference type="PANTHER" id="PTHR30579">
    <property type="entry name" value="TRANSCRIPTIONAL REGULATOR"/>
    <property type="match status" value="1"/>
</dbReference>
<keyword evidence="4" id="KW-0804">Transcription</keyword>
<dbReference type="RefSeq" id="WP_064518769.1">
    <property type="nucleotide sequence ID" value="NZ_LXEP01000044.1"/>
</dbReference>